<feature type="signal peptide" evidence="3">
    <location>
        <begin position="1"/>
        <end position="24"/>
    </location>
</feature>
<reference evidence="4" key="2">
    <citation type="submission" date="2021-04" db="EMBL/GenBank/DDBJ databases">
        <authorList>
            <person name="Gilroy R."/>
        </authorList>
    </citation>
    <scope>NUCLEOTIDE SEQUENCE</scope>
    <source>
        <strain evidence="4">14975</strain>
    </source>
</reference>
<protein>
    <submittedName>
        <fullName evidence="4">Uncharacterized protein</fullName>
    </submittedName>
</protein>
<evidence type="ECO:0000256" key="1">
    <source>
        <dbReference type="SAM" id="Coils"/>
    </source>
</evidence>
<evidence type="ECO:0000256" key="2">
    <source>
        <dbReference type="SAM" id="MobiDB-lite"/>
    </source>
</evidence>
<evidence type="ECO:0000313" key="4">
    <source>
        <dbReference type="EMBL" id="HIX20714.1"/>
    </source>
</evidence>
<name>A0A9D1VDD0_9BACT</name>
<dbReference type="EMBL" id="DXFQ01000171">
    <property type="protein sequence ID" value="HIX20714.1"/>
    <property type="molecule type" value="Genomic_DNA"/>
</dbReference>
<reference evidence="4" key="1">
    <citation type="journal article" date="2021" name="PeerJ">
        <title>Extensive microbial diversity within the chicken gut microbiome revealed by metagenomics and culture.</title>
        <authorList>
            <person name="Gilroy R."/>
            <person name="Ravi A."/>
            <person name="Getino M."/>
            <person name="Pursley I."/>
            <person name="Horton D.L."/>
            <person name="Alikhan N.F."/>
            <person name="Baker D."/>
            <person name="Gharbi K."/>
            <person name="Hall N."/>
            <person name="Watson M."/>
            <person name="Adriaenssens E.M."/>
            <person name="Foster-Nyarko E."/>
            <person name="Jarju S."/>
            <person name="Secka A."/>
            <person name="Antonio M."/>
            <person name="Oren A."/>
            <person name="Chaudhuri R.R."/>
            <person name="La Ragione R."/>
            <person name="Hildebrand F."/>
            <person name="Pallen M.J."/>
        </authorList>
    </citation>
    <scope>NUCLEOTIDE SEQUENCE</scope>
    <source>
        <strain evidence="4">14975</strain>
    </source>
</reference>
<evidence type="ECO:0000313" key="5">
    <source>
        <dbReference type="Proteomes" id="UP000823964"/>
    </source>
</evidence>
<sequence length="147" mass="16274">MVKCLMTVLVACVGFAPLAEYAPAAVDRVALKEAKEWVKNDMKQLRSALSILKRVKDEKSAEKAGKALQKLYDKPAGKSTAMGDEAPPERPSGEEMTQVMEKNKRSFEKLQAEIEEQIQRIEELHIDNASLGTGIDMVTEQIAELAQ</sequence>
<keyword evidence="3" id="KW-0732">Signal</keyword>
<organism evidence="4 5">
    <name type="scientific">Candidatus Akkermansia intestinigallinarum</name>
    <dbReference type="NCBI Taxonomy" id="2838431"/>
    <lineage>
        <taxon>Bacteria</taxon>
        <taxon>Pseudomonadati</taxon>
        <taxon>Verrucomicrobiota</taxon>
        <taxon>Verrucomicrobiia</taxon>
        <taxon>Verrucomicrobiales</taxon>
        <taxon>Akkermansiaceae</taxon>
        <taxon>Akkermansia</taxon>
    </lineage>
</organism>
<feature type="region of interest" description="Disordered" evidence="2">
    <location>
        <begin position="73"/>
        <end position="96"/>
    </location>
</feature>
<dbReference type="AlphaFoldDB" id="A0A9D1VDD0"/>
<feature type="chain" id="PRO_5038477013" evidence="3">
    <location>
        <begin position="25"/>
        <end position="147"/>
    </location>
</feature>
<feature type="coiled-coil region" evidence="1">
    <location>
        <begin position="100"/>
        <end position="127"/>
    </location>
</feature>
<keyword evidence="1" id="KW-0175">Coiled coil</keyword>
<gene>
    <name evidence="4" type="ORF">H9862_08960</name>
</gene>
<proteinExistence type="predicted"/>
<dbReference type="Proteomes" id="UP000823964">
    <property type="component" value="Unassembled WGS sequence"/>
</dbReference>
<comment type="caution">
    <text evidence="4">The sequence shown here is derived from an EMBL/GenBank/DDBJ whole genome shotgun (WGS) entry which is preliminary data.</text>
</comment>
<evidence type="ECO:0000256" key="3">
    <source>
        <dbReference type="SAM" id="SignalP"/>
    </source>
</evidence>
<accession>A0A9D1VDD0</accession>